<dbReference type="EMBL" id="CP006272">
    <property type="protein sequence ID" value="AGZ38492.1"/>
    <property type="molecule type" value="Genomic_DNA"/>
</dbReference>
<dbReference type="Proteomes" id="UP000017746">
    <property type="component" value="Chromosome"/>
</dbReference>
<feature type="transmembrane region" description="Helical" evidence="1">
    <location>
        <begin position="63"/>
        <end position="82"/>
    </location>
</feature>
<reference evidence="2 3" key="1">
    <citation type="journal article" date="2014" name="J. Biotechnol.">
        <title>Complete genome sequence of the actinobacterium Actinoplanes friuliensis HAG 010964, producer of the lipopeptide antibiotic friulimycin.</title>
        <authorList>
            <person name="Ruckert C."/>
            <person name="Szczepanowski R."/>
            <person name="Albersmeier A."/>
            <person name="Goesmann A."/>
            <person name="Fischer N."/>
            <person name="Steinkamper A."/>
            <person name="Puhler A."/>
            <person name="Biener R."/>
            <person name="Schwartz D."/>
            <person name="Kalinowski J."/>
        </authorList>
    </citation>
    <scope>NUCLEOTIDE SEQUENCE [LARGE SCALE GENOMIC DNA]</scope>
    <source>
        <strain evidence="2 3">DSM 7358</strain>
    </source>
</reference>
<keyword evidence="1" id="KW-1133">Transmembrane helix</keyword>
<dbReference type="PATRIC" id="fig|1246995.3.peg.202"/>
<protein>
    <submittedName>
        <fullName evidence="2">Uncharacterized protein</fullName>
    </submittedName>
</protein>
<proteinExistence type="predicted"/>
<dbReference type="KEGG" id="afs:AFR_01015"/>
<sequence length="89" mass="9791">MVNEKRHLILAAVLAGVAGLGLVVLGWWIIDWQFRADWGRLTEASWWTSGVVRALGFLAFGKLGFKLALAAVLGTVAAVAWWKGRKRQS</sequence>
<keyword evidence="1" id="KW-0812">Transmembrane</keyword>
<keyword evidence="1" id="KW-0472">Membrane</keyword>
<evidence type="ECO:0000313" key="2">
    <source>
        <dbReference type="EMBL" id="AGZ38492.1"/>
    </source>
</evidence>
<dbReference type="STRING" id="1246995.AFR_01015"/>
<feature type="transmembrane region" description="Helical" evidence="1">
    <location>
        <begin position="7"/>
        <end position="30"/>
    </location>
</feature>
<keyword evidence="3" id="KW-1185">Reference proteome</keyword>
<evidence type="ECO:0000256" key="1">
    <source>
        <dbReference type="SAM" id="Phobius"/>
    </source>
</evidence>
<gene>
    <name evidence="2" type="ORF">AFR_01015</name>
</gene>
<evidence type="ECO:0000313" key="3">
    <source>
        <dbReference type="Proteomes" id="UP000017746"/>
    </source>
</evidence>
<accession>U5VNW6</accession>
<dbReference type="HOGENOM" id="CLU_2447993_0_0_11"/>
<dbReference type="AlphaFoldDB" id="U5VNW6"/>
<organism evidence="2 3">
    <name type="scientific">Actinoplanes friuliensis DSM 7358</name>
    <dbReference type="NCBI Taxonomy" id="1246995"/>
    <lineage>
        <taxon>Bacteria</taxon>
        <taxon>Bacillati</taxon>
        <taxon>Actinomycetota</taxon>
        <taxon>Actinomycetes</taxon>
        <taxon>Micromonosporales</taxon>
        <taxon>Micromonosporaceae</taxon>
        <taxon>Actinoplanes</taxon>
    </lineage>
</organism>
<name>U5VNW6_9ACTN</name>